<dbReference type="RefSeq" id="YP_002518360.1">
    <property type="nucleotide sequence ID" value="NC_011916.1"/>
</dbReference>
<keyword evidence="4" id="KW-1185">Reference proteome</keyword>
<evidence type="ECO:0000313" key="4">
    <source>
        <dbReference type="Proteomes" id="UP000001364"/>
    </source>
</evidence>
<sequence length="79" mass="8316">MTEAKATLILLALAVLLIPLGVWAIQAAKRSRRALAPLAGMVALLGFFLTADPPPPPPAETATPRPDDEDEDDSGEPKD</sequence>
<proteinExistence type="predicted"/>
<accession>A0A0H3CBY8</accession>
<feature type="transmembrane region" description="Helical" evidence="2">
    <location>
        <begin position="34"/>
        <end position="51"/>
    </location>
</feature>
<name>A0A0H3CBY8_CAUVN</name>
<dbReference type="PATRIC" id="fig|565050.3.peg.2914"/>
<gene>
    <name evidence="3" type="ordered locus">CCNA_02987</name>
</gene>
<organism evidence="3 4">
    <name type="scientific">Caulobacter vibrioides (strain NA1000 / CB15N)</name>
    <name type="common">Caulobacter crescentus</name>
    <dbReference type="NCBI Taxonomy" id="565050"/>
    <lineage>
        <taxon>Bacteria</taxon>
        <taxon>Pseudomonadati</taxon>
        <taxon>Pseudomonadota</taxon>
        <taxon>Alphaproteobacteria</taxon>
        <taxon>Caulobacterales</taxon>
        <taxon>Caulobacteraceae</taxon>
        <taxon>Caulobacter</taxon>
    </lineage>
</organism>
<feature type="region of interest" description="Disordered" evidence="1">
    <location>
        <begin position="50"/>
        <end position="79"/>
    </location>
</feature>
<dbReference type="KEGG" id="ccs:CCNA_02987"/>
<evidence type="ECO:0000256" key="2">
    <source>
        <dbReference type="SAM" id="Phobius"/>
    </source>
</evidence>
<dbReference type="RefSeq" id="WP_010920733.1">
    <property type="nucleotide sequence ID" value="NC_011916.1"/>
</dbReference>
<dbReference type="AlphaFoldDB" id="A0A0H3CBY8"/>
<dbReference type="GeneID" id="7333276"/>
<keyword evidence="2" id="KW-0472">Membrane</keyword>
<dbReference type="EMBL" id="CP001340">
    <property type="protein sequence ID" value="ACL96452.1"/>
    <property type="molecule type" value="Genomic_DNA"/>
</dbReference>
<keyword evidence="2" id="KW-1133">Transmembrane helix</keyword>
<feature type="compositionally biased region" description="Acidic residues" evidence="1">
    <location>
        <begin position="67"/>
        <end position="79"/>
    </location>
</feature>
<protein>
    <submittedName>
        <fullName evidence="3">Uncharacterized protein</fullName>
    </submittedName>
</protein>
<evidence type="ECO:0000256" key="1">
    <source>
        <dbReference type="SAM" id="MobiDB-lite"/>
    </source>
</evidence>
<dbReference type="HOGENOM" id="CLU_2599583_0_0_5"/>
<keyword evidence="2" id="KW-0812">Transmembrane</keyword>
<evidence type="ECO:0000313" key="3">
    <source>
        <dbReference type="EMBL" id="ACL96452.1"/>
    </source>
</evidence>
<reference evidence="3 4" key="1">
    <citation type="journal article" date="2010" name="J. Bacteriol.">
        <title>The genetic basis of laboratory adaptation in Caulobacter crescentus.</title>
        <authorList>
            <person name="Marks M.E."/>
            <person name="Castro-Rojas C.M."/>
            <person name="Teiling C."/>
            <person name="Du L."/>
            <person name="Kapatral V."/>
            <person name="Walunas T.L."/>
            <person name="Crosson S."/>
        </authorList>
    </citation>
    <scope>NUCLEOTIDE SEQUENCE [LARGE SCALE GENOMIC DNA]</scope>
    <source>
        <strain evidence="4">NA1000 / CB15N</strain>
    </source>
</reference>
<dbReference type="Proteomes" id="UP000001364">
    <property type="component" value="Chromosome"/>
</dbReference>